<name>A0A8D9ECW8_9HEMI</name>
<evidence type="ECO:0000256" key="1">
    <source>
        <dbReference type="SAM" id="Phobius"/>
    </source>
</evidence>
<keyword evidence="1" id="KW-0472">Membrane</keyword>
<feature type="transmembrane region" description="Helical" evidence="1">
    <location>
        <begin position="74"/>
        <end position="92"/>
    </location>
</feature>
<dbReference type="AlphaFoldDB" id="A0A8D9ECW8"/>
<reference evidence="2" key="1">
    <citation type="submission" date="2021-05" db="EMBL/GenBank/DDBJ databases">
        <authorList>
            <person name="Alioto T."/>
            <person name="Alioto T."/>
            <person name="Gomez Garrido J."/>
        </authorList>
    </citation>
    <scope>NUCLEOTIDE SEQUENCE</scope>
</reference>
<keyword evidence="1" id="KW-1133">Transmembrane helix</keyword>
<proteinExistence type="predicted"/>
<dbReference type="EMBL" id="HBUF01512905">
    <property type="protein sequence ID" value="CAG6747139.1"/>
    <property type="molecule type" value="Transcribed_RNA"/>
</dbReference>
<sequence length="174" mass="18684">MVISKVSLISCSLIKLACVGLVSRDSNGTTLVGLCRGPFVGLDEFLSLTGLGDFLCFVGLGDFLSLVGLWAGRTGLLFCSVTVISYFSLSKVDLPSPYLSGLFSFLTGLFKLLVFPSIVSVFLTSVFEEVFRILDFLSVVLCISCCSLVKLFSGLFGLLLSVLCCCFSFSIMLV</sequence>
<dbReference type="EMBL" id="HBUF01512907">
    <property type="protein sequence ID" value="CAG6747146.1"/>
    <property type="molecule type" value="Transcribed_RNA"/>
</dbReference>
<dbReference type="EMBL" id="HBUF01512904">
    <property type="protein sequence ID" value="CAG6747135.1"/>
    <property type="molecule type" value="Transcribed_RNA"/>
</dbReference>
<accession>A0A8D9ECW8</accession>
<organism evidence="2">
    <name type="scientific">Cacopsylla melanoneura</name>
    <dbReference type="NCBI Taxonomy" id="428564"/>
    <lineage>
        <taxon>Eukaryota</taxon>
        <taxon>Metazoa</taxon>
        <taxon>Ecdysozoa</taxon>
        <taxon>Arthropoda</taxon>
        <taxon>Hexapoda</taxon>
        <taxon>Insecta</taxon>
        <taxon>Pterygota</taxon>
        <taxon>Neoptera</taxon>
        <taxon>Paraneoptera</taxon>
        <taxon>Hemiptera</taxon>
        <taxon>Sternorrhyncha</taxon>
        <taxon>Psylloidea</taxon>
        <taxon>Psyllidae</taxon>
        <taxon>Psyllinae</taxon>
        <taxon>Cacopsylla</taxon>
    </lineage>
</organism>
<feature type="transmembrane region" description="Helical" evidence="1">
    <location>
        <begin position="155"/>
        <end position="173"/>
    </location>
</feature>
<keyword evidence="1" id="KW-0812">Transmembrane</keyword>
<protein>
    <submittedName>
        <fullName evidence="2">Uncharacterized protein</fullName>
    </submittedName>
</protein>
<feature type="transmembrane region" description="Helical" evidence="1">
    <location>
        <begin position="98"/>
        <end position="123"/>
    </location>
</feature>
<dbReference type="EMBL" id="HBUF01512906">
    <property type="protein sequence ID" value="CAG6747143.1"/>
    <property type="molecule type" value="Transcribed_RNA"/>
</dbReference>
<evidence type="ECO:0000313" key="2">
    <source>
        <dbReference type="EMBL" id="CAG6747135.1"/>
    </source>
</evidence>